<organism evidence="1 2">
    <name type="scientific">Chlorogloeopsis fritschii PCC 6912</name>
    <dbReference type="NCBI Taxonomy" id="211165"/>
    <lineage>
        <taxon>Bacteria</taxon>
        <taxon>Bacillati</taxon>
        <taxon>Cyanobacteriota</taxon>
        <taxon>Cyanophyceae</taxon>
        <taxon>Nostocales</taxon>
        <taxon>Chlorogloeopsidaceae</taxon>
        <taxon>Chlorogloeopsis</taxon>
    </lineage>
</organism>
<sequence length="236" mass="27161">MEVSSHSQDGIQLDRVVFFGRTLSEYTKFFDLDLSQWEGCKILDCPSGAASFVAEANNMGIHAVACDLLFNLDETVLFDKGKADFEHVVERVALVPQFYNWEFYGGLEGFKKYRKLAFQRFSQDYTIGKKAGRYIAAELPKLPFADQSFDLVLSGHFLFLYSDEFDYKFHLNSILELYRVCSQEVRIYPLQGKNAKLYPLLDNLISDLKSVGITTEIVKVNWEFQKGSNQMLHLIR</sequence>
<dbReference type="OrthoDB" id="9787807at2"/>
<name>A0A433NF81_CHLFR</name>
<proteinExistence type="predicted"/>
<dbReference type="InterPro" id="IPR029063">
    <property type="entry name" value="SAM-dependent_MTases_sf"/>
</dbReference>
<protein>
    <submittedName>
        <fullName evidence="1">SAM-dependent methyltransferase</fullName>
    </submittedName>
</protein>
<dbReference type="RefSeq" id="WP_016878621.1">
    <property type="nucleotide sequence ID" value="NZ_AJLN01000068.1"/>
</dbReference>
<dbReference type="Proteomes" id="UP000268857">
    <property type="component" value="Unassembled WGS sequence"/>
</dbReference>
<dbReference type="STRING" id="211165.GCA_000317285_02400"/>
<dbReference type="GO" id="GO:0032259">
    <property type="term" value="P:methylation"/>
    <property type="evidence" value="ECO:0007669"/>
    <property type="project" value="UniProtKB-KW"/>
</dbReference>
<keyword evidence="1" id="KW-0808">Transferase</keyword>
<evidence type="ECO:0000313" key="2">
    <source>
        <dbReference type="Proteomes" id="UP000268857"/>
    </source>
</evidence>
<accession>A0A433NF81</accession>
<dbReference type="SUPFAM" id="SSF53335">
    <property type="entry name" value="S-adenosyl-L-methionine-dependent methyltransferases"/>
    <property type="match status" value="1"/>
</dbReference>
<dbReference type="EMBL" id="RSCJ01000010">
    <property type="protein sequence ID" value="RUR80812.1"/>
    <property type="molecule type" value="Genomic_DNA"/>
</dbReference>
<keyword evidence="1" id="KW-0489">Methyltransferase</keyword>
<comment type="caution">
    <text evidence="1">The sequence shown here is derived from an EMBL/GenBank/DDBJ whole genome shotgun (WGS) entry which is preliminary data.</text>
</comment>
<reference evidence="1 2" key="1">
    <citation type="journal article" date="2019" name="Genome Biol. Evol.">
        <title>Day and night: Metabolic profiles and evolutionary relationships of six axenic non-marine cyanobacteria.</title>
        <authorList>
            <person name="Will S.E."/>
            <person name="Henke P."/>
            <person name="Boedeker C."/>
            <person name="Huang S."/>
            <person name="Brinkmann H."/>
            <person name="Rohde M."/>
            <person name="Jarek M."/>
            <person name="Friedl T."/>
            <person name="Seufert S."/>
            <person name="Schumacher M."/>
            <person name="Overmann J."/>
            <person name="Neumann-Schaal M."/>
            <person name="Petersen J."/>
        </authorList>
    </citation>
    <scope>NUCLEOTIDE SEQUENCE [LARGE SCALE GENOMIC DNA]</scope>
    <source>
        <strain evidence="1 2">PCC 6912</strain>
    </source>
</reference>
<gene>
    <name evidence="1" type="ORF">PCC6912_28340</name>
</gene>
<dbReference type="GO" id="GO:0008168">
    <property type="term" value="F:methyltransferase activity"/>
    <property type="evidence" value="ECO:0007669"/>
    <property type="project" value="UniProtKB-KW"/>
</dbReference>
<keyword evidence="2" id="KW-1185">Reference proteome</keyword>
<evidence type="ECO:0000313" key="1">
    <source>
        <dbReference type="EMBL" id="RUR80812.1"/>
    </source>
</evidence>
<dbReference type="AlphaFoldDB" id="A0A433NF81"/>